<evidence type="ECO:0000256" key="3">
    <source>
        <dbReference type="ARBA" id="ARBA00022679"/>
    </source>
</evidence>
<dbReference type="EMBL" id="CP006764">
    <property type="protein sequence ID" value="AIT60210.1"/>
    <property type="molecule type" value="Genomic_DNA"/>
</dbReference>
<protein>
    <recommendedName>
        <fullName evidence="4">Methyltransferase type 11 domain-containing protein</fullName>
    </recommendedName>
</protein>
<dbReference type="STRING" id="558173.CDOO_02285"/>
<dbReference type="SUPFAM" id="SSF53335">
    <property type="entry name" value="S-adenosyl-L-methionine-dependent methyltransferases"/>
    <property type="match status" value="1"/>
</dbReference>
<evidence type="ECO:0000256" key="2">
    <source>
        <dbReference type="ARBA" id="ARBA00022603"/>
    </source>
</evidence>
<dbReference type="Pfam" id="PF08241">
    <property type="entry name" value="Methyltransf_11"/>
    <property type="match status" value="1"/>
</dbReference>
<dbReference type="GO" id="GO:0008757">
    <property type="term" value="F:S-adenosylmethionine-dependent methyltransferase activity"/>
    <property type="evidence" value="ECO:0007669"/>
    <property type="project" value="InterPro"/>
</dbReference>
<dbReference type="AlphaFoldDB" id="A0A097IDL4"/>
<organism evidence="5 6">
    <name type="scientific">Corynebacterium doosanense CAU 212 = DSM 45436</name>
    <dbReference type="NCBI Taxonomy" id="558173"/>
    <lineage>
        <taxon>Bacteria</taxon>
        <taxon>Bacillati</taxon>
        <taxon>Actinomycetota</taxon>
        <taxon>Actinomycetes</taxon>
        <taxon>Mycobacteriales</taxon>
        <taxon>Corynebacteriaceae</taxon>
        <taxon>Corynebacterium</taxon>
    </lineage>
</organism>
<proteinExistence type="inferred from homology"/>
<accession>A0A097IDL4</accession>
<evidence type="ECO:0000256" key="1">
    <source>
        <dbReference type="ARBA" id="ARBA00008361"/>
    </source>
</evidence>
<dbReference type="RefSeq" id="WP_018021394.1">
    <property type="nucleotide sequence ID" value="NZ_AQUX01000002.1"/>
</dbReference>
<dbReference type="InterPro" id="IPR013216">
    <property type="entry name" value="Methyltransf_11"/>
</dbReference>
<gene>
    <name evidence="5" type="ORF">CDOO_02285</name>
</gene>
<dbReference type="Gene3D" id="3.40.50.150">
    <property type="entry name" value="Vaccinia Virus protein VP39"/>
    <property type="match status" value="1"/>
</dbReference>
<dbReference type="CDD" id="cd02440">
    <property type="entry name" value="AdoMet_MTases"/>
    <property type="match status" value="1"/>
</dbReference>
<keyword evidence="6" id="KW-1185">Reference proteome</keyword>
<dbReference type="KEGG" id="cdo:CDOO_02285"/>
<dbReference type="InterPro" id="IPR029063">
    <property type="entry name" value="SAM-dependent_MTases_sf"/>
</dbReference>
<dbReference type="HOGENOM" id="CLU_049344_5_1_11"/>
<keyword evidence="2" id="KW-0489">Methyltransferase</keyword>
<evidence type="ECO:0000259" key="4">
    <source>
        <dbReference type="Pfam" id="PF08241"/>
    </source>
</evidence>
<feature type="domain" description="Methyltransferase type 11" evidence="4">
    <location>
        <begin position="36"/>
        <end position="125"/>
    </location>
</feature>
<dbReference type="PANTHER" id="PTHR44942">
    <property type="entry name" value="METHYLTRANSF_11 DOMAIN-CONTAINING PROTEIN"/>
    <property type="match status" value="1"/>
</dbReference>
<comment type="similarity">
    <text evidence="1">Belongs to the methyltransferase superfamily.</text>
</comment>
<dbReference type="PANTHER" id="PTHR44942:SF4">
    <property type="entry name" value="METHYLTRANSFERASE TYPE 11 DOMAIN-CONTAINING PROTEIN"/>
    <property type="match status" value="1"/>
</dbReference>
<evidence type="ECO:0000313" key="5">
    <source>
        <dbReference type="EMBL" id="AIT60210.1"/>
    </source>
</evidence>
<dbReference type="Proteomes" id="UP000029914">
    <property type="component" value="Chromosome"/>
</dbReference>
<evidence type="ECO:0000313" key="6">
    <source>
        <dbReference type="Proteomes" id="UP000029914"/>
    </source>
</evidence>
<dbReference type="InterPro" id="IPR051052">
    <property type="entry name" value="Diverse_substrate_MTase"/>
</dbReference>
<dbReference type="OrthoDB" id="9797252at2"/>
<dbReference type="eggNOG" id="COG0500">
    <property type="taxonomic scope" value="Bacteria"/>
</dbReference>
<name>A0A097IDL4_9CORY</name>
<reference evidence="5 6" key="1">
    <citation type="submission" date="2013-09" db="EMBL/GenBank/DDBJ databases">
        <title>Complete genome sequence of Corynebacterium doosanense CAU 212(T) (=DSM 45436(T)), isolated from activated sludge.</title>
        <authorList>
            <person name="Schaffert L."/>
            <person name="Albersmeier A."/>
            <person name="Kalinowski J."/>
            <person name="Ruckert C."/>
        </authorList>
    </citation>
    <scope>NUCLEOTIDE SEQUENCE [LARGE SCALE GENOMIC DNA]</scope>
    <source>
        <strain evidence="5 6">CAU 212</strain>
    </source>
</reference>
<dbReference type="GO" id="GO:0032259">
    <property type="term" value="P:methylation"/>
    <property type="evidence" value="ECO:0007669"/>
    <property type="project" value="UniProtKB-KW"/>
</dbReference>
<keyword evidence="3" id="KW-0808">Transferase</keyword>
<sequence>MNLFDSGSDYAAHRPSYPDELPALLAELPAHRTCALDVGCGTGQLTAKMGAYFDQVLGADPSESQVANATGPDNVRFEVGTASQLPAADNSVDLITVAQAVHWFPDLDAFYDEARRVAAPGAAIALISYGLCHLEGLNEMYQDFYWGDFHRHWEPERRHVENQLADITFPFERIGIESPDIVRDLTLEQFIGYLGTWSALKSPGAREEAEAFQAELARAWGDAQLRRRVTWPVTVLAGRI</sequence>